<feature type="domain" description="Fatty acid desaturase" evidence="2">
    <location>
        <begin position="40"/>
        <end position="288"/>
    </location>
</feature>
<dbReference type="Proteomes" id="UP001169069">
    <property type="component" value="Unassembled WGS sequence"/>
</dbReference>
<dbReference type="InterPro" id="IPR005804">
    <property type="entry name" value="FA_desaturase_dom"/>
</dbReference>
<feature type="transmembrane region" description="Helical" evidence="1">
    <location>
        <begin position="166"/>
        <end position="183"/>
    </location>
</feature>
<keyword evidence="4" id="KW-1185">Reference proteome</keyword>
<feature type="transmembrane region" description="Helical" evidence="1">
    <location>
        <begin position="20"/>
        <end position="37"/>
    </location>
</feature>
<comment type="caution">
    <text evidence="3">The sequence shown here is derived from an EMBL/GenBank/DDBJ whole genome shotgun (WGS) entry which is preliminary data.</text>
</comment>
<reference evidence="3" key="1">
    <citation type="submission" date="2023-01" db="EMBL/GenBank/DDBJ databases">
        <title>Sulfurovum sp. zt1-1 genome assembly.</title>
        <authorList>
            <person name="Wang J."/>
        </authorList>
    </citation>
    <scope>NUCLEOTIDE SEQUENCE</scope>
    <source>
        <strain evidence="3">Zt1-1</strain>
    </source>
</reference>
<gene>
    <name evidence="3" type="ORF">PGH07_07175</name>
</gene>
<proteinExistence type="predicted"/>
<dbReference type="EMBL" id="JAQIBD010000002">
    <property type="protein sequence ID" value="MDM5271956.1"/>
    <property type="molecule type" value="Genomic_DNA"/>
</dbReference>
<keyword evidence="1" id="KW-0812">Transmembrane</keyword>
<feature type="transmembrane region" description="Helical" evidence="1">
    <location>
        <begin position="135"/>
        <end position="154"/>
    </location>
</feature>
<evidence type="ECO:0000313" key="3">
    <source>
        <dbReference type="EMBL" id="MDM5271956.1"/>
    </source>
</evidence>
<name>A0ABT7R0C9_9BACT</name>
<evidence type="ECO:0000256" key="1">
    <source>
        <dbReference type="SAM" id="Phobius"/>
    </source>
</evidence>
<dbReference type="RefSeq" id="WP_289413687.1">
    <property type="nucleotide sequence ID" value="NZ_JAQIBD010000002.1"/>
</dbReference>
<evidence type="ECO:0000313" key="4">
    <source>
        <dbReference type="Proteomes" id="UP001169069"/>
    </source>
</evidence>
<feature type="transmembrane region" description="Helical" evidence="1">
    <location>
        <begin position="44"/>
        <end position="62"/>
    </location>
</feature>
<keyword evidence="1" id="KW-0472">Membrane</keyword>
<dbReference type="Pfam" id="PF00487">
    <property type="entry name" value="FA_desaturase"/>
    <property type="match status" value="1"/>
</dbReference>
<evidence type="ECO:0000259" key="2">
    <source>
        <dbReference type="Pfam" id="PF00487"/>
    </source>
</evidence>
<sequence length="335" mass="39160">MKTAAKLFRFDDALLPNLLAWGYMFSAYIFGFAALLADALWLNVLGVLFLAHSMVIAAYFVHECAHESLFKKSRHNQLFGELLLWLCGASYSDYKAVQHKHVRHHMDRADIVSFDFRTRLKKYPKTLKLINFLEWFYIPALEIMMHGLVLVLPFVKESRKALRSRIIIVLILRIAFFAVLASISLKVLVLYPVAYMLFLTVMRFMDVHQHTYDLYETLDQPSGDEVKQYDSAFEKRNTFSNVLSLKYPWLNLLVLNFSYHNVHHDKQMQPWYRLPALHKKLYGNDETQVLSFVNLLKSYHRYRMQRVINSDATDIDVHQGRDFIGVAGVSFLTAH</sequence>
<keyword evidence="1" id="KW-1133">Transmembrane helix</keyword>
<organism evidence="3 4">
    <name type="scientific">Sulfurovum zhangzhouensis</name>
    <dbReference type="NCBI Taxonomy" id="3019067"/>
    <lineage>
        <taxon>Bacteria</taxon>
        <taxon>Pseudomonadati</taxon>
        <taxon>Campylobacterota</taxon>
        <taxon>Epsilonproteobacteria</taxon>
        <taxon>Campylobacterales</taxon>
        <taxon>Sulfurovaceae</taxon>
        <taxon>Sulfurovum</taxon>
    </lineage>
</organism>
<accession>A0ABT7R0C9</accession>
<protein>
    <submittedName>
        <fullName evidence="3">Fatty acid desaturase</fullName>
    </submittedName>
</protein>